<dbReference type="InterPro" id="IPR058792">
    <property type="entry name" value="Beta-barrel_RND_2"/>
</dbReference>
<keyword evidence="3" id="KW-1133">Transmembrane helix</keyword>
<comment type="similarity">
    <text evidence="1">Belongs to the membrane fusion protein (MFP) (TC 8.A.1) family.</text>
</comment>
<dbReference type="InterPro" id="IPR006143">
    <property type="entry name" value="RND_pump_MFP"/>
</dbReference>
<dbReference type="Gene3D" id="1.10.287.470">
    <property type="entry name" value="Helix hairpin bin"/>
    <property type="match status" value="1"/>
</dbReference>
<dbReference type="Gene3D" id="2.40.30.170">
    <property type="match status" value="1"/>
</dbReference>
<keyword evidence="7" id="KW-1185">Reference proteome</keyword>
<gene>
    <name evidence="6" type="ORF">D777_00407</name>
</gene>
<evidence type="ECO:0000313" key="7">
    <source>
        <dbReference type="Proteomes" id="UP000035057"/>
    </source>
</evidence>
<evidence type="ECO:0000259" key="4">
    <source>
        <dbReference type="Pfam" id="PF25954"/>
    </source>
</evidence>
<dbReference type="STRING" id="1137280.D777_00407"/>
<name>A0A072NI60_9GAMM</name>
<dbReference type="Pfam" id="PF25973">
    <property type="entry name" value="BSH_CzcB"/>
    <property type="match status" value="1"/>
</dbReference>
<dbReference type="InterPro" id="IPR058647">
    <property type="entry name" value="BSH_CzcB-like"/>
</dbReference>
<feature type="transmembrane region" description="Helical" evidence="3">
    <location>
        <begin position="33"/>
        <end position="51"/>
    </location>
</feature>
<dbReference type="PANTHER" id="PTHR30469">
    <property type="entry name" value="MULTIDRUG RESISTANCE PROTEIN MDTA"/>
    <property type="match status" value="1"/>
</dbReference>
<keyword evidence="3" id="KW-0472">Membrane</keyword>
<dbReference type="NCBIfam" id="TIGR01730">
    <property type="entry name" value="RND_mfp"/>
    <property type="match status" value="1"/>
</dbReference>
<evidence type="ECO:0000256" key="3">
    <source>
        <dbReference type="SAM" id="Phobius"/>
    </source>
</evidence>
<proteinExistence type="inferred from homology"/>
<organism evidence="6 7">
    <name type="scientific">Marinobacter nitratireducens</name>
    <dbReference type="NCBI Taxonomy" id="1137280"/>
    <lineage>
        <taxon>Bacteria</taxon>
        <taxon>Pseudomonadati</taxon>
        <taxon>Pseudomonadota</taxon>
        <taxon>Gammaproteobacteria</taxon>
        <taxon>Pseudomonadales</taxon>
        <taxon>Marinobacteraceae</taxon>
        <taxon>Marinobacter</taxon>
    </lineage>
</organism>
<dbReference type="PATRIC" id="fig|1137280.3.peg.224"/>
<dbReference type="PANTHER" id="PTHR30469:SF29">
    <property type="entry name" value="BLR2860 PROTEIN"/>
    <property type="match status" value="1"/>
</dbReference>
<dbReference type="Pfam" id="PF25954">
    <property type="entry name" value="Beta-barrel_RND_2"/>
    <property type="match status" value="1"/>
</dbReference>
<keyword evidence="3" id="KW-0812">Transmembrane</keyword>
<dbReference type="EMBL" id="ANIE01000002">
    <property type="protein sequence ID" value="KEF32845.1"/>
    <property type="molecule type" value="Genomic_DNA"/>
</dbReference>
<sequence>MQLFLPVFYQAGAVTRLATQKLHSEFSMTKAKWGSLGLSVLVVIALVVWMATGDIKEARNEAPDPIGAEPKALTSVQVRTINARLHEPGILLQGQLDPWQSVSVSARVSGTVQSIEADLGEQVQENDALLQLSDDGREAVVARWKARVRKLDADLAAARTLRSNNLASQSELMNLESELAAAKAELASARLAVEYLTPRAPFAGVINSKTVERGSLVQAGSPLFELVRIDRLKATGQVPQQSVGQVSPGQRVTVDLLDGEQLSGIVTFVASAAAPQTRSFAVEVAVENPDLLRVAGGSASLRIALPEVKAMFISPAYLSLDDSGRPGVKYIDDENRVVFGTVRLLSVSTEGAWVTGLPDEIQLITRGGGFVGVGEKVRPVNVADSQG</sequence>
<comment type="caution">
    <text evidence="6">The sequence shown here is derived from an EMBL/GenBank/DDBJ whole genome shotgun (WGS) entry which is preliminary data.</text>
</comment>
<evidence type="ECO:0000313" key="6">
    <source>
        <dbReference type="EMBL" id="KEF32845.1"/>
    </source>
</evidence>
<reference evidence="6 7" key="1">
    <citation type="submission" date="2012-12" db="EMBL/GenBank/DDBJ databases">
        <title>Genome assembly of Marinobacter sp. AK21.</title>
        <authorList>
            <person name="Khatri I."/>
            <person name="Kumar R."/>
            <person name="Vaidya B."/>
            <person name="Subramanian S."/>
            <person name="Pinnaka A."/>
        </authorList>
    </citation>
    <scope>NUCLEOTIDE SEQUENCE [LARGE SCALE GENOMIC DNA]</scope>
    <source>
        <strain evidence="6 7">AK21</strain>
    </source>
</reference>
<evidence type="ECO:0000256" key="2">
    <source>
        <dbReference type="SAM" id="Coils"/>
    </source>
</evidence>
<protein>
    <submittedName>
        <fullName evidence="6">Membrane-fusion protein</fullName>
    </submittedName>
</protein>
<feature type="domain" description="CzcB-like barrel-sandwich hybrid" evidence="5">
    <location>
        <begin position="101"/>
        <end position="226"/>
    </location>
</feature>
<evidence type="ECO:0000259" key="5">
    <source>
        <dbReference type="Pfam" id="PF25973"/>
    </source>
</evidence>
<dbReference type="GO" id="GO:0015562">
    <property type="term" value="F:efflux transmembrane transporter activity"/>
    <property type="evidence" value="ECO:0007669"/>
    <property type="project" value="TreeGrafter"/>
</dbReference>
<dbReference type="GO" id="GO:1990281">
    <property type="term" value="C:efflux pump complex"/>
    <property type="evidence" value="ECO:0007669"/>
    <property type="project" value="TreeGrafter"/>
</dbReference>
<dbReference type="AlphaFoldDB" id="A0A072NI60"/>
<dbReference type="Proteomes" id="UP000035057">
    <property type="component" value="Unassembled WGS sequence"/>
</dbReference>
<evidence type="ECO:0000256" key="1">
    <source>
        <dbReference type="ARBA" id="ARBA00009477"/>
    </source>
</evidence>
<keyword evidence="2" id="KW-0175">Coiled coil</keyword>
<dbReference type="Gene3D" id="2.40.50.100">
    <property type="match status" value="1"/>
</dbReference>
<dbReference type="SUPFAM" id="SSF111369">
    <property type="entry name" value="HlyD-like secretion proteins"/>
    <property type="match status" value="1"/>
</dbReference>
<feature type="domain" description="CusB-like beta-barrel" evidence="4">
    <location>
        <begin position="237"/>
        <end position="303"/>
    </location>
</feature>
<feature type="coiled-coil region" evidence="2">
    <location>
        <begin position="158"/>
        <end position="192"/>
    </location>
</feature>
<accession>A0A072NI60</accession>